<evidence type="ECO:0000256" key="1">
    <source>
        <dbReference type="ARBA" id="ARBA00022670"/>
    </source>
</evidence>
<feature type="active site" evidence="6">
    <location>
        <position position="294"/>
    </location>
</feature>
<dbReference type="PANTHER" id="PTHR10046">
    <property type="entry name" value="ATP DEPENDENT LON PROTEASE FAMILY MEMBER"/>
    <property type="match status" value="1"/>
</dbReference>
<evidence type="ECO:0000256" key="4">
    <source>
        <dbReference type="ARBA" id="ARBA00022825"/>
    </source>
</evidence>
<dbReference type="Gene3D" id="1.10.8.60">
    <property type="match status" value="1"/>
</dbReference>
<comment type="catalytic activity">
    <reaction evidence="6">
        <text>Hydrolysis of proteins in presence of ATP.</text>
        <dbReference type="EC" id="3.4.21.53"/>
    </reaction>
</comment>
<sequence length="363" mass="38739">MRPSRQVPTSPAQNHTFRDHYLDLDLDLSDVVFLATANVLETIPSALLDRMEVVRLDGYTEREKVAIARDHLMARQLERAGLTGEDVTIDDEALRRLAAEYTHEAGVRQLERSLARILRKVTTELEDASGPDGSPGSPRVVVGKDEVAGYLGRPRFTPESAERTAVPGVATGLAVTGAGGDVLFVEAAAMEGEPGLQLTGQLGDVMKESAQIALSHLRANAQRLGVPVDDLAHRRIHVHFPAGAVPKDGPSAGVTLTTALASLLTGRPVRAEVGMTGEVSLTGRVLPIGGVKQKLLAAHRAGLTEVIIPARNGPDLDDLPQDVLAQLVVHQVSDVGDVLRIALEPAAATQHTTRPEVRRQQVA</sequence>
<evidence type="ECO:0000256" key="2">
    <source>
        <dbReference type="ARBA" id="ARBA00022741"/>
    </source>
</evidence>
<dbReference type="Proteomes" id="UP001197247">
    <property type="component" value="Unassembled WGS sequence"/>
</dbReference>
<dbReference type="EC" id="3.4.21.53" evidence="6"/>
<dbReference type="InterPro" id="IPR027065">
    <property type="entry name" value="Lon_Prtase"/>
</dbReference>
<accession>A0ABS5TMU0</accession>
<dbReference type="SUPFAM" id="SSF52540">
    <property type="entry name" value="P-loop containing nucleoside triphosphate hydrolases"/>
    <property type="match status" value="1"/>
</dbReference>
<evidence type="ECO:0000256" key="3">
    <source>
        <dbReference type="ARBA" id="ARBA00022801"/>
    </source>
</evidence>
<dbReference type="SUPFAM" id="SSF54211">
    <property type="entry name" value="Ribosomal protein S5 domain 2-like"/>
    <property type="match status" value="1"/>
</dbReference>
<dbReference type="InterPro" id="IPR027417">
    <property type="entry name" value="P-loop_NTPase"/>
</dbReference>
<evidence type="ECO:0000256" key="6">
    <source>
        <dbReference type="PROSITE-ProRule" id="PRU01122"/>
    </source>
</evidence>
<comment type="similarity">
    <text evidence="6">Belongs to the peptidase S16 family.</text>
</comment>
<dbReference type="InterPro" id="IPR014721">
    <property type="entry name" value="Ribsml_uS5_D2-typ_fold_subgr"/>
</dbReference>
<keyword evidence="5" id="KW-0067">ATP-binding</keyword>
<dbReference type="Gene3D" id="3.40.50.300">
    <property type="entry name" value="P-loop containing nucleotide triphosphate hydrolases"/>
    <property type="match status" value="1"/>
</dbReference>
<keyword evidence="4 6" id="KW-0720">Serine protease</keyword>
<dbReference type="InterPro" id="IPR008268">
    <property type="entry name" value="Peptidase_S16_AS"/>
</dbReference>
<evidence type="ECO:0000313" key="8">
    <source>
        <dbReference type="EMBL" id="MBT0772330.1"/>
    </source>
</evidence>
<dbReference type="Gene3D" id="3.30.230.10">
    <property type="match status" value="1"/>
</dbReference>
<feature type="domain" description="Lon proteolytic" evidence="7">
    <location>
        <begin position="164"/>
        <end position="345"/>
    </location>
</feature>
<dbReference type="Pfam" id="PF22667">
    <property type="entry name" value="Lon_lid"/>
    <property type="match status" value="1"/>
</dbReference>
<name>A0ABS5TMU0_9ACTN</name>
<protein>
    <recommendedName>
        <fullName evidence="6">endopeptidase La</fullName>
        <ecNumber evidence="6">3.4.21.53</ecNumber>
    </recommendedName>
</protein>
<keyword evidence="2" id="KW-0547">Nucleotide-binding</keyword>
<evidence type="ECO:0000313" key="9">
    <source>
        <dbReference type="Proteomes" id="UP001197247"/>
    </source>
</evidence>
<dbReference type="PROSITE" id="PS51786">
    <property type="entry name" value="LON_PROTEOLYTIC"/>
    <property type="match status" value="1"/>
</dbReference>
<evidence type="ECO:0000259" key="7">
    <source>
        <dbReference type="PROSITE" id="PS51786"/>
    </source>
</evidence>
<organism evidence="8 9">
    <name type="scientific">Kineosporia corallincola</name>
    <dbReference type="NCBI Taxonomy" id="2835133"/>
    <lineage>
        <taxon>Bacteria</taxon>
        <taxon>Bacillati</taxon>
        <taxon>Actinomycetota</taxon>
        <taxon>Actinomycetes</taxon>
        <taxon>Kineosporiales</taxon>
        <taxon>Kineosporiaceae</taxon>
        <taxon>Kineosporia</taxon>
    </lineage>
</organism>
<keyword evidence="3 6" id="KW-0378">Hydrolase</keyword>
<dbReference type="EMBL" id="JAHBAY010000012">
    <property type="protein sequence ID" value="MBT0772330.1"/>
    <property type="molecule type" value="Genomic_DNA"/>
</dbReference>
<dbReference type="InterPro" id="IPR054594">
    <property type="entry name" value="Lon_lid"/>
</dbReference>
<evidence type="ECO:0000256" key="5">
    <source>
        <dbReference type="ARBA" id="ARBA00022840"/>
    </source>
</evidence>
<dbReference type="InterPro" id="IPR020568">
    <property type="entry name" value="Ribosomal_Su5_D2-typ_SF"/>
</dbReference>
<gene>
    <name evidence="8" type="ORF">KIH74_25520</name>
</gene>
<dbReference type="Pfam" id="PF05362">
    <property type="entry name" value="Lon_C"/>
    <property type="match status" value="1"/>
</dbReference>
<proteinExistence type="inferred from homology"/>
<feature type="active site" evidence="6">
    <location>
        <position position="251"/>
    </location>
</feature>
<dbReference type="InterPro" id="IPR008269">
    <property type="entry name" value="Lon_proteolytic"/>
</dbReference>
<keyword evidence="1 6" id="KW-0645">Protease</keyword>
<keyword evidence="9" id="KW-1185">Reference proteome</keyword>
<dbReference type="PROSITE" id="PS01046">
    <property type="entry name" value="LON_SER"/>
    <property type="match status" value="1"/>
</dbReference>
<reference evidence="8 9" key="1">
    <citation type="submission" date="2021-05" db="EMBL/GenBank/DDBJ databases">
        <title>Kineosporia and Streptomyces sp. nov. two new marine actinobacteria isolated from Coral.</title>
        <authorList>
            <person name="Buangrab K."/>
            <person name="Sutthacheep M."/>
            <person name="Yeemin T."/>
            <person name="Harunari E."/>
            <person name="Igarashi Y."/>
            <person name="Kanchanasin P."/>
            <person name="Tanasupawat S."/>
            <person name="Phongsopitanun W."/>
        </authorList>
    </citation>
    <scope>NUCLEOTIDE SEQUENCE [LARGE SCALE GENOMIC DNA]</scope>
    <source>
        <strain evidence="8 9">J2-2</strain>
    </source>
</reference>
<dbReference type="PRINTS" id="PR00830">
    <property type="entry name" value="ENDOLAPTASE"/>
</dbReference>
<comment type="caution">
    <text evidence="8">The sequence shown here is derived from an EMBL/GenBank/DDBJ whole genome shotgun (WGS) entry which is preliminary data.</text>
</comment>